<keyword evidence="3" id="KW-1185">Reference proteome</keyword>
<dbReference type="PANTHER" id="PTHR31170:SF25">
    <property type="entry name" value="BNAA09G04570D PROTEIN"/>
    <property type="match status" value="1"/>
</dbReference>
<comment type="caution">
    <text evidence="2">The sequence shown here is derived from an EMBL/GenBank/DDBJ whole genome shotgun (WGS) entry which is preliminary data.</text>
</comment>
<organism evidence="2 3">
    <name type="scientific">Solanum stoloniferum</name>
    <dbReference type="NCBI Taxonomy" id="62892"/>
    <lineage>
        <taxon>Eukaryota</taxon>
        <taxon>Viridiplantae</taxon>
        <taxon>Streptophyta</taxon>
        <taxon>Embryophyta</taxon>
        <taxon>Tracheophyta</taxon>
        <taxon>Spermatophyta</taxon>
        <taxon>Magnoliopsida</taxon>
        <taxon>eudicotyledons</taxon>
        <taxon>Gunneridae</taxon>
        <taxon>Pentapetalae</taxon>
        <taxon>asterids</taxon>
        <taxon>lamiids</taxon>
        <taxon>Solanales</taxon>
        <taxon>Solanaceae</taxon>
        <taxon>Solanoideae</taxon>
        <taxon>Solaneae</taxon>
        <taxon>Solanum</taxon>
    </lineage>
</organism>
<dbReference type="InterPro" id="IPR004158">
    <property type="entry name" value="DUF247_pln"/>
</dbReference>
<dbReference type="PANTHER" id="PTHR31170">
    <property type="entry name" value="BNAC04G53230D PROTEIN"/>
    <property type="match status" value="1"/>
</dbReference>
<reference evidence="2 3" key="1">
    <citation type="submission" date="2024-05" db="EMBL/GenBank/DDBJ databases">
        <title>De novo assembly of an allotetraploid wild potato.</title>
        <authorList>
            <person name="Hosaka A.J."/>
        </authorList>
    </citation>
    <scope>NUCLEOTIDE SEQUENCE [LARGE SCALE GENOMIC DNA]</scope>
    <source>
        <tissue evidence="2">Young leaves</tissue>
    </source>
</reference>
<protein>
    <submittedName>
        <fullName evidence="2">Uncharacterized protein</fullName>
    </submittedName>
</protein>
<evidence type="ECO:0000313" key="3">
    <source>
        <dbReference type="Proteomes" id="UP001627284"/>
    </source>
</evidence>
<feature type="transmembrane region" description="Helical" evidence="1">
    <location>
        <begin position="500"/>
        <end position="527"/>
    </location>
</feature>
<dbReference type="AlphaFoldDB" id="A0ABD2UMP0"/>
<keyword evidence="1" id="KW-1133">Transmembrane helix</keyword>
<dbReference type="Pfam" id="PF03140">
    <property type="entry name" value="DUF247"/>
    <property type="match status" value="1"/>
</dbReference>
<dbReference type="EMBL" id="JBJKTR010000004">
    <property type="protein sequence ID" value="KAL3370130.1"/>
    <property type="molecule type" value="Genomic_DNA"/>
</dbReference>
<gene>
    <name evidence="2" type="ORF">AABB24_007263</name>
</gene>
<evidence type="ECO:0000313" key="2">
    <source>
        <dbReference type="EMBL" id="KAL3370130.1"/>
    </source>
</evidence>
<accession>A0ABD2UMP0</accession>
<evidence type="ECO:0000256" key="1">
    <source>
        <dbReference type="SAM" id="Phobius"/>
    </source>
</evidence>
<dbReference type="Proteomes" id="UP001627284">
    <property type="component" value="Unassembled WGS sequence"/>
</dbReference>
<proteinExistence type="predicted"/>
<keyword evidence="1" id="KW-0472">Membrane</keyword>
<keyword evidence="1" id="KW-0812">Transmembrane</keyword>
<name>A0ABD2UMP0_9SOLN</name>
<sequence length="528" mass="60988">MIYFLFSNNLIFNNMIYIYVNICDDHKFLKKFFNYVPSQTISYRKICNSLIMLQIEEGRKLDHSIDIKDTNGQQIKKSLNERIENLNKSSIKSVTTIFKVTVGLSESNPDAYKPKLLSIGPYHKHDSKLGSMENYKLCYLQRFLKRNGGFHDVESCISEMDKLKDDAFKCYDDIGGLIDICNIVEIFSEMLLLDGCFAVEFIREQCKIIPTGEDMIIMRDCIRNQLKRDLLLVENQLPWFVLTKLYEISKEENEKPFIAMVNRTFSLAKSSIKTKDIEENVKHLFHVVHMFMSFGPSKKIIPSEFRNIPTIRSLCGGWRGGFKDEDMMWHKIMPNATELFEAGVSFANVGNIFMRSLENVKDNNLKDNTCLFDIKFNNGLMTIPCFQVVDETETLMRNLIAYEQQSSDVQQRYFSDFAVFMDYLIDSDKDVSLLCMNGIIVNKLGEDKQVASFFNKIGKGIAVSEDFYYEEECRKAVQHCEKPCNRIGANFRHNYFNTPWAGISTLAAIILLLLTATQTVLAFISLFK</sequence>